<feature type="compositionally biased region" description="Basic and acidic residues" evidence="9">
    <location>
        <begin position="52"/>
        <end position="67"/>
    </location>
</feature>
<comment type="similarity">
    <text evidence="5">Belongs to the major facilitator superfamily. CAR1 family.</text>
</comment>
<feature type="transmembrane region" description="Helical" evidence="10">
    <location>
        <begin position="515"/>
        <end position="536"/>
    </location>
</feature>
<evidence type="ECO:0000256" key="3">
    <source>
        <dbReference type="ARBA" id="ARBA00022989"/>
    </source>
</evidence>
<evidence type="ECO:0000256" key="7">
    <source>
        <dbReference type="ARBA" id="ARBA00069139"/>
    </source>
</evidence>
<feature type="region of interest" description="Disordered" evidence="9">
    <location>
        <begin position="50"/>
        <end position="101"/>
    </location>
</feature>
<keyword evidence="2 10" id="KW-0812">Transmembrane</keyword>
<dbReference type="Pfam" id="PF07690">
    <property type="entry name" value="MFS_1"/>
    <property type="match status" value="1"/>
</dbReference>
<evidence type="ECO:0000256" key="6">
    <source>
        <dbReference type="ARBA" id="ARBA00053977"/>
    </source>
</evidence>
<dbReference type="EMBL" id="LT853692">
    <property type="protein sequence ID" value="SMQ44961.1"/>
    <property type="molecule type" value="Genomic_DNA"/>
</dbReference>
<gene>
    <name evidence="12" type="ORF">ZT3D7_G105</name>
</gene>
<feature type="transmembrane region" description="Helical" evidence="10">
    <location>
        <begin position="487"/>
        <end position="509"/>
    </location>
</feature>
<feature type="compositionally biased region" description="Basic and acidic residues" evidence="9">
    <location>
        <begin position="78"/>
        <end position="94"/>
    </location>
</feature>
<dbReference type="PROSITE" id="PS50850">
    <property type="entry name" value="MFS"/>
    <property type="match status" value="1"/>
</dbReference>
<evidence type="ECO:0000256" key="10">
    <source>
        <dbReference type="SAM" id="Phobius"/>
    </source>
</evidence>
<accession>A0A1X7RCK0</accession>
<dbReference type="InterPro" id="IPR011701">
    <property type="entry name" value="MFS"/>
</dbReference>
<evidence type="ECO:0000256" key="4">
    <source>
        <dbReference type="ARBA" id="ARBA00023136"/>
    </source>
</evidence>
<comment type="function">
    <text evidence="6">MFS transporter; part of the gene cluster that mediates the biosynthesis of cercosporin, a light-activated, non-host-selective toxin. The perylenequinone chromophore of cercosporin absorbs light energy to attain an electronically-activated triplet state and produces active oxygen species such as the hydroxyl radical, superoxide, hydrogen peroxide or singlet oxygen upon reaction with oxygen molecules. These reactive oxygen species cause damage to various cellular components including lipids, proteins and nucleic acids. Responsible for secretion and accumulation of cercosporin, but does not play any roles in self-protection against the toxicity of cercosporin.</text>
</comment>
<keyword evidence="4 10" id="KW-0472">Membrane</keyword>
<feature type="transmembrane region" description="Helical" evidence="10">
    <location>
        <begin position="423"/>
        <end position="442"/>
    </location>
</feature>
<feature type="transmembrane region" description="Helical" evidence="10">
    <location>
        <begin position="237"/>
        <end position="261"/>
    </location>
</feature>
<feature type="transmembrane region" description="Helical" evidence="10">
    <location>
        <begin position="381"/>
        <end position="402"/>
    </location>
</feature>
<feature type="transmembrane region" description="Helical" evidence="10">
    <location>
        <begin position="147"/>
        <end position="166"/>
    </location>
</feature>
<feature type="transmembrane region" description="Helical" evidence="10">
    <location>
        <begin position="203"/>
        <end position="225"/>
    </location>
</feature>
<dbReference type="CDD" id="cd17323">
    <property type="entry name" value="MFS_Tpo1_MDR_like"/>
    <property type="match status" value="1"/>
</dbReference>
<dbReference type="GO" id="GO:0005886">
    <property type="term" value="C:plasma membrane"/>
    <property type="evidence" value="ECO:0007669"/>
    <property type="project" value="TreeGrafter"/>
</dbReference>
<dbReference type="InterPro" id="IPR020846">
    <property type="entry name" value="MFS_dom"/>
</dbReference>
<dbReference type="SUPFAM" id="SSF103473">
    <property type="entry name" value="MFS general substrate transporter"/>
    <property type="match status" value="1"/>
</dbReference>
<comment type="subcellular location">
    <subcellularLocation>
        <location evidence="1">Membrane</location>
        <topology evidence="1">Multi-pass membrane protein</topology>
    </subcellularLocation>
</comment>
<dbReference type="GO" id="GO:0022857">
    <property type="term" value="F:transmembrane transporter activity"/>
    <property type="evidence" value="ECO:0007669"/>
    <property type="project" value="InterPro"/>
</dbReference>
<dbReference type="PANTHER" id="PTHR23502:SF171">
    <property type="entry name" value="MAJOR FACILITATOR SUPERFAMILY (MFS) PROFILE DOMAIN-CONTAINING PROTEIN"/>
    <property type="match status" value="1"/>
</dbReference>
<evidence type="ECO:0000256" key="5">
    <source>
        <dbReference type="ARBA" id="ARBA00038347"/>
    </source>
</evidence>
<feature type="transmembrane region" description="Helical" evidence="10">
    <location>
        <begin position="454"/>
        <end position="475"/>
    </location>
</feature>
<proteinExistence type="inferred from homology"/>
<sequence length="550" mass="61159">MAGTKSIDRYRRSTLPVRAAAERGQLYDVRTLLVNSYISSEKGLSWPQVHVRSTERKMPANDHERSPLLRGNGNGNARLDHDRRNQGGEQKVEFGDDDHEDPKQWPISWKWIQTVQVFLVAFFLPMSSSMFAPAIERLASDFGTDKQTVLLGQTGFVCMLGIGPLFHAPMGETFGRRPIYLTNLAMFTLLQLASALSPNIASFIAFRTLSGFFGSVGVANGGGTISDMFDSKGRAQVLGFYFMGPLLGPCIGPLLGGLLVGSLHWRWVFWLSMLFAGMTTIICFFFLHETRAQSILEQRKSQLSKKHPNTSYTVEGTSDKSTFSKMASNSTRAIKILTTQPIVLTMSIYQALVFSSMYTLYSQYTTIWSSAPYEFTKSQIGLAYLGPALGFIFTSIFIILFIDRLDNWLAKRHNDDAQPEYRLPMANVGAIFLPVSLFWFGWTVDKGLPWPVPLAATLFFGGAQVSIFNTVQTYYIDAYESNAASALAAGAFLRSILGGVVPLFVSAMFEKLGYGLGMSVFGVLSLILMPAPLLFYKYGRTLREKYPFKG</sequence>
<keyword evidence="3 10" id="KW-1133">Transmembrane helix</keyword>
<evidence type="ECO:0000313" key="13">
    <source>
        <dbReference type="Proteomes" id="UP000215127"/>
    </source>
</evidence>
<dbReference type="STRING" id="1276538.A0A1X7RCK0"/>
<feature type="transmembrane region" description="Helical" evidence="10">
    <location>
        <begin position="267"/>
        <end position="287"/>
    </location>
</feature>
<dbReference type="FunFam" id="1.20.1250.20:FF:000011">
    <property type="entry name" value="MFS multidrug transporter, putative"/>
    <property type="match status" value="1"/>
</dbReference>
<evidence type="ECO:0000259" key="11">
    <source>
        <dbReference type="PROSITE" id="PS50850"/>
    </source>
</evidence>
<dbReference type="Gene3D" id="1.20.1250.20">
    <property type="entry name" value="MFS general substrate transporter like domains"/>
    <property type="match status" value="1"/>
</dbReference>
<feature type="transmembrane region" description="Helical" evidence="10">
    <location>
        <begin position="178"/>
        <end position="197"/>
    </location>
</feature>
<feature type="transmembrane region" description="Helical" evidence="10">
    <location>
        <begin position="342"/>
        <end position="361"/>
    </location>
</feature>
<reference evidence="12 13" key="1">
    <citation type="submission" date="2016-06" db="EMBL/GenBank/DDBJ databases">
        <authorList>
            <person name="Kjaerup R.B."/>
            <person name="Dalgaard T.S."/>
            <person name="Juul-Madsen H.R."/>
        </authorList>
    </citation>
    <scope>NUCLEOTIDE SEQUENCE [LARGE SCALE GENOMIC DNA]</scope>
</reference>
<dbReference type="Proteomes" id="UP000215127">
    <property type="component" value="Chromosome 1"/>
</dbReference>
<dbReference type="InterPro" id="IPR036259">
    <property type="entry name" value="MFS_trans_sf"/>
</dbReference>
<evidence type="ECO:0000256" key="2">
    <source>
        <dbReference type="ARBA" id="ARBA00022692"/>
    </source>
</evidence>
<evidence type="ECO:0000256" key="9">
    <source>
        <dbReference type="SAM" id="MobiDB-lite"/>
    </source>
</evidence>
<evidence type="ECO:0000256" key="1">
    <source>
        <dbReference type="ARBA" id="ARBA00004141"/>
    </source>
</evidence>
<evidence type="ECO:0000313" key="12">
    <source>
        <dbReference type="EMBL" id="SMQ44961.1"/>
    </source>
</evidence>
<evidence type="ECO:0000256" key="8">
    <source>
        <dbReference type="ARBA" id="ARBA00077167"/>
    </source>
</evidence>
<name>A0A1X7RCK0_ZYMT9</name>
<organism evidence="12 13">
    <name type="scientific">Zymoseptoria tritici (strain ST99CH_3D7)</name>
    <dbReference type="NCBI Taxonomy" id="1276538"/>
    <lineage>
        <taxon>Eukaryota</taxon>
        <taxon>Fungi</taxon>
        <taxon>Dikarya</taxon>
        <taxon>Ascomycota</taxon>
        <taxon>Pezizomycotina</taxon>
        <taxon>Dothideomycetes</taxon>
        <taxon>Dothideomycetidae</taxon>
        <taxon>Mycosphaerellales</taxon>
        <taxon>Mycosphaerellaceae</taxon>
        <taxon>Zymoseptoria</taxon>
    </lineage>
</organism>
<feature type="transmembrane region" description="Helical" evidence="10">
    <location>
        <begin position="117"/>
        <end position="135"/>
    </location>
</feature>
<feature type="domain" description="Major facilitator superfamily (MFS) profile" evidence="11">
    <location>
        <begin position="113"/>
        <end position="543"/>
    </location>
</feature>
<dbReference type="AlphaFoldDB" id="A0A1X7RCK0"/>
<keyword evidence="13" id="KW-1185">Reference proteome</keyword>
<protein>
    <recommendedName>
        <fullName evidence="7">Cercosporin MFS transporter CTB4</fullName>
    </recommendedName>
    <alternativeName>
        <fullName evidence="8">Cercosporin toxin biosynthesis cluster protein 4</fullName>
    </alternativeName>
</protein>
<dbReference type="PANTHER" id="PTHR23502">
    <property type="entry name" value="MAJOR FACILITATOR SUPERFAMILY"/>
    <property type="match status" value="1"/>
</dbReference>